<sequence>MYEQNPIANKSMDHKDGTTVVVNTVVKKSNGLGTAGFVLALLGVLVSWAPVVGWVVWFLGAVLSLVGLFRAPRGLAIAGTVLSFIDVIIILSVAGMIGAMF</sequence>
<feature type="transmembrane region" description="Helical" evidence="1">
    <location>
        <begin position="37"/>
        <end position="63"/>
    </location>
</feature>
<dbReference type="EMBL" id="RQSP01000051">
    <property type="protein sequence ID" value="KAB5604909.1"/>
    <property type="molecule type" value="Genomic_DNA"/>
</dbReference>
<protein>
    <submittedName>
        <fullName evidence="2">Uncharacterized protein</fullName>
    </submittedName>
</protein>
<keyword evidence="1" id="KW-1133">Transmembrane helix</keyword>
<evidence type="ECO:0000256" key="1">
    <source>
        <dbReference type="SAM" id="Phobius"/>
    </source>
</evidence>
<keyword evidence="3" id="KW-1185">Reference proteome</keyword>
<keyword evidence="1" id="KW-0812">Transmembrane</keyword>
<keyword evidence="1" id="KW-0472">Membrane</keyword>
<dbReference type="RefSeq" id="WP_151917518.1">
    <property type="nucleotide sequence ID" value="NZ_RQSP01000051.1"/>
</dbReference>
<dbReference type="Proteomes" id="UP000326336">
    <property type="component" value="Unassembled WGS sequence"/>
</dbReference>
<name>A0A5N5RDD3_9BIFI</name>
<feature type="transmembrane region" description="Helical" evidence="1">
    <location>
        <begin position="75"/>
        <end position="100"/>
    </location>
</feature>
<dbReference type="OrthoDB" id="3556183at2"/>
<evidence type="ECO:0000313" key="3">
    <source>
        <dbReference type="Proteomes" id="UP000326336"/>
    </source>
</evidence>
<comment type="caution">
    <text evidence="2">The sequence shown here is derived from an EMBL/GenBank/DDBJ whole genome shotgun (WGS) entry which is preliminary data.</text>
</comment>
<accession>A0A5N5RDD3</accession>
<organism evidence="2 3">
    <name type="scientific">Bifidobacterium jacchi</name>
    <dbReference type="NCBI Taxonomy" id="2490545"/>
    <lineage>
        <taxon>Bacteria</taxon>
        <taxon>Bacillati</taxon>
        <taxon>Actinomycetota</taxon>
        <taxon>Actinomycetes</taxon>
        <taxon>Bifidobacteriales</taxon>
        <taxon>Bifidobacteriaceae</taxon>
        <taxon>Bifidobacterium</taxon>
    </lineage>
</organism>
<evidence type="ECO:0000313" key="2">
    <source>
        <dbReference type="EMBL" id="KAB5604909.1"/>
    </source>
</evidence>
<gene>
    <name evidence="2" type="ORF">EHS19_09540</name>
</gene>
<proteinExistence type="predicted"/>
<reference evidence="2 3" key="1">
    <citation type="journal article" date="2019" name="Int. J. Syst. Evol. Microbiol.">
        <title>Bifidobacterium jacchi sp. nov., isolated from the faeces of a baby common marmoset (Callithrix jacchus).</title>
        <authorList>
            <person name="Modesto M."/>
            <person name="Watanabe K."/>
            <person name="Arita M."/>
            <person name="Satti M."/>
            <person name="Oki K."/>
            <person name="Sciavilla P."/>
            <person name="Patavino C."/>
            <person name="Camma C."/>
            <person name="Michelini S."/>
            <person name="Sgorbati B."/>
            <person name="Mattarelli P."/>
        </authorList>
    </citation>
    <scope>NUCLEOTIDE SEQUENCE [LARGE SCALE GENOMIC DNA]</scope>
    <source>
        <strain evidence="2 3">MRM 9.3</strain>
    </source>
</reference>
<dbReference type="AlphaFoldDB" id="A0A5N5RDD3"/>